<dbReference type="AlphaFoldDB" id="A0A387FZS5"/>
<sequence length="219" mass="24653">MRHDPTTKLYFGTPIFSDYLDYAFAGIVDDEVVGRAFGVPFAFNVKGRTELPDGGWDEVIRWSHEDRLIDRKPTTMSALEITLAAKAQGIGNALAMLNALKVCAKKMGFAEISFPVRPTQKHLYSRMPMSEYIKLQRDDGYPLDSWLRTHFNAGGKIDKIAPYSMTVVGTIAEWSQWTQAKLQNSGMIDVEGALVPVLISIEQDLGVYVEPNVWVRYFL</sequence>
<evidence type="ECO:0000313" key="2">
    <source>
        <dbReference type="Proteomes" id="UP000282195"/>
    </source>
</evidence>
<protein>
    <submittedName>
        <fullName evidence="1">Uncharacterized protein</fullName>
    </submittedName>
</protein>
<dbReference type="Gene3D" id="3.40.630.30">
    <property type="match status" value="1"/>
</dbReference>
<geneLocation type="plasmid" evidence="2">
    <name>prccge525a</name>
</geneLocation>
<reference evidence="1 2" key="1">
    <citation type="submission" date="2018-10" db="EMBL/GenBank/DDBJ databases">
        <title>Rhizobium etli, R. leguminosarum and a new Rhizobium genospecies from Phaseolus dumosus.</title>
        <authorList>
            <person name="Ramirez-Puebla S.T."/>
            <person name="Rogel-Hernandez M.A."/>
            <person name="Guerrero G."/>
            <person name="Ormeno-Orrillo E."/>
            <person name="Martinez-Romero J.C."/>
            <person name="Negrete-Yankelevich S."/>
            <person name="Martinez-Romero E."/>
        </authorList>
    </citation>
    <scope>NUCLEOTIDE SEQUENCE [LARGE SCALE GENOMIC DNA]</scope>
    <source>
        <strain evidence="1 2">CCGE525</strain>
        <plasmid evidence="2">prccge525a</plasmid>
    </source>
</reference>
<keyword evidence="2" id="KW-1185">Reference proteome</keyword>
<organism evidence="1 2">
    <name type="scientific">Rhizobium jaguaris</name>
    <dbReference type="NCBI Taxonomy" id="1312183"/>
    <lineage>
        <taxon>Bacteria</taxon>
        <taxon>Pseudomonadati</taxon>
        <taxon>Pseudomonadota</taxon>
        <taxon>Alphaproteobacteria</taxon>
        <taxon>Hyphomicrobiales</taxon>
        <taxon>Rhizobiaceae</taxon>
        <taxon>Rhizobium/Agrobacterium group</taxon>
        <taxon>Rhizobium</taxon>
    </lineage>
</organism>
<proteinExistence type="predicted"/>
<name>A0A387FZS5_9HYPH</name>
<gene>
    <name evidence="1" type="ORF">CCGE525_37155</name>
</gene>
<dbReference type="KEGG" id="rjg:CCGE525_37155"/>
<accession>A0A387FZS5</accession>
<keyword evidence="1" id="KW-0614">Plasmid</keyword>
<dbReference type="EMBL" id="CP032697">
    <property type="protein sequence ID" value="AYG64540.1"/>
    <property type="molecule type" value="Genomic_DNA"/>
</dbReference>
<dbReference type="OrthoDB" id="342444at2"/>
<dbReference type="Proteomes" id="UP000282195">
    <property type="component" value="Plasmid pRCCGE525a"/>
</dbReference>
<evidence type="ECO:0000313" key="1">
    <source>
        <dbReference type="EMBL" id="AYG64540.1"/>
    </source>
</evidence>